<name>A0A1I3IHZ2_9RHOB</name>
<evidence type="ECO:0000313" key="3">
    <source>
        <dbReference type="EMBL" id="SFI47532.1"/>
    </source>
</evidence>
<proteinExistence type="predicted"/>
<accession>A0A1I3IHZ2</accession>
<feature type="domain" description="Flagellar protein FlgJ N-terminal" evidence="2">
    <location>
        <begin position="56"/>
        <end position="92"/>
    </location>
</feature>
<evidence type="ECO:0000313" key="4">
    <source>
        <dbReference type="Proteomes" id="UP000199377"/>
    </source>
</evidence>
<gene>
    <name evidence="3" type="ORF">SAMN05216258_10764</name>
</gene>
<dbReference type="STRING" id="1114924.SAMN05216258_10764"/>
<dbReference type="RefSeq" id="WP_092860988.1">
    <property type="nucleotide sequence ID" value="NZ_FOQH01000007.1"/>
</dbReference>
<keyword evidence="4" id="KW-1185">Reference proteome</keyword>
<dbReference type="EMBL" id="FOQH01000007">
    <property type="protein sequence ID" value="SFI47532.1"/>
    <property type="molecule type" value="Genomic_DNA"/>
</dbReference>
<sequence>MLDAPSAVPLGAGATTPDRPIRGSDDAALRKAAVEFETMFLAEALSAAGLGRPPEGFGGGVGEQAFTSLLVREQARLLAESGGIGLAERIYRSLIGKTEAG</sequence>
<protein>
    <submittedName>
        <fullName evidence="3">Rod binding protein</fullName>
    </submittedName>
</protein>
<dbReference type="OrthoDB" id="7690273at2"/>
<dbReference type="InterPro" id="IPR019301">
    <property type="entry name" value="Flagellar_prot_FlgJ_N"/>
</dbReference>
<reference evidence="3 4" key="1">
    <citation type="submission" date="2016-10" db="EMBL/GenBank/DDBJ databases">
        <authorList>
            <person name="de Groot N.N."/>
        </authorList>
    </citation>
    <scope>NUCLEOTIDE SEQUENCE [LARGE SCALE GENOMIC DNA]</scope>
    <source>
        <strain evidence="3 4">CGMCC 1.11030</strain>
    </source>
</reference>
<dbReference type="Proteomes" id="UP000199377">
    <property type="component" value="Unassembled WGS sequence"/>
</dbReference>
<evidence type="ECO:0000259" key="2">
    <source>
        <dbReference type="Pfam" id="PF10135"/>
    </source>
</evidence>
<organism evidence="3 4">
    <name type="scientific">Albimonas pacifica</name>
    <dbReference type="NCBI Taxonomy" id="1114924"/>
    <lineage>
        <taxon>Bacteria</taxon>
        <taxon>Pseudomonadati</taxon>
        <taxon>Pseudomonadota</taxon>
        <taxon>Alphaproteobacteria</taxon>
        <taxon>Rhodobacterales</taxon>
        <taxon>Paracoccaceae</taxon>
        <taxon>Albimonas</taxon>
    </lineage>
</organism>
<feature type="region of interest" description="Disordered" evidence="1">
    <location>
        <begin position="1"/>
        <end position="24"/>
    </location>
</feature>
<dbReference type="Pfam" id="PF10135">
    <property type="entry name" value="Rod-binding"/>
    <property type="match status" value="1"/>
</dbReference>
<dbReference type="AlphaFoldDB" id="A0A1I3IHZ2"/>
<evidence type="ECO:0000256" key="1">
    <source>
        <dbReference type="SAM" id="MobiDB-lite"/>
    </source>
</evidence>